<evidence type="ECO:0000256" key="1">
    <source>
        <dbReference type="ARBA" id="ARBA00001933"/>
    </source>
</evidence>
<reference evidence="14" key="1">
    <citation type="journal article" date="2021" name="PeerJ">
        <title>Extensive microbial diversity within the chicken gut microbiome revealed by metagenomics and culture.</title>
        <authorList>
            <person name="Gilroy R."/>
            <person name="Ravi A."/>
            <person name="Getino M."/>
            <person name="Pursley I."/>
            <person name="Horton D.L."/>
            <person name="Alikhan N.F."/>
            <person name="Baker D."/>
            <person name="Gharbi K."/>
            <person name="Hall N."/>
            <person name="Watson M."/>
            <person name="Adriaenssens E.M."/>
            <person name="Foster-Nyarko E."/>
            <person name="Jarju S."/>
            <person name="Secka A."/>
            <person name="Antonio M."/>
            <person name="Oren A."/>
            <person name="Chaudhuri R.R."/>
            <person name="La Ragione R."/>
            <person name="Hildebrand F."/>
            <person name="Pallen M.J."/>
        </authorList>
    </citation>
    <scope>NUCLEOTIDE SEQUENCE</scope>
    <source>
        <strain evidence="14">1647</strain>
    </source>
</reference>
<comment type="caution">
    <text evidence="14">The sequence shown here is derived from an EMBL/GenBank/DDBJ whole genome shotgun (WGS) entry which is preliminary data.</text>
</comment>
<dbReference type="PANTHER" id="PTHR43552:SF2">
    <property type="entry name" value="DIAMINOBUTYRATE--2-OXOGLUTARATE TRANSAMINASE"/>
    <property type="match status" value="1"/>
</dbReference>
<dbReference type="Proteomes" id="UP000775129">
    <property type="component" value="Unassembled WGS sequence"/>
</dbReference>
<evidence type="ECO:0000313" key="14">
    <source>
        <dbReference type="EMBL" id="HJF51208.1"/>
    </source>
</evidence>
<dbReference type="Gene3D" id="3.90.1150.10">
    <property type="entry name" value="Aspartate Aminotransferase, domain 1"/>
    <property type="match status" value="1"/>
</dbReference>
<evidence type="ECO:0000256" key="4">
    <source>
        <dbReference type="ARBA" id="ARBA00008954"/>
    </source>
</evidence>
<evidence type="ECO:0000313" key="15">
    <source>
        <dbReference type="Proteomes" id="UP000775129"/>
    </source>
</evidence>
<evidence type="ECO:0000256" key="7">
    <source>
        <dbReference type="ARBA" id="ARBA00022576"/>
    </source>
</evidence>
<dbReference type="InterPro" id="IPR015422">
    <property type="entry name" value="PyrdxlP-dep_Trfase_small"/>
</dbReference>
<dbReference type="AlphaFoldDB" id="A0A921GU55"/>
<comment type="function">
    <text evidence="2">Catalyzes reversively the conversion of L-aspartate beta-semialdehyde (ASA) to L-2,4-diaminobutyrate (DABA) by transamination with L-glutamate.</text>
</comment>
<evidence type="ECO:0000256" key="10">
    <source>
        <dbReference type="ARBA" id="ARBA00029744"/>
    </source>
</evidence>
<dbReference type="Pfam" id="PF00202">
    <property type="entry name" value="Aminotran_3"/>
    <property type="match status" value="1"/>
</dbReference>
<evidence type="ECO:0000256" key="8">
    <source>
        <dbReference type="ARBA" id="ARBA00022679"/>
    </source>
</evidence>
<dbReference type="InterPro" id="IPR015424">
    <property type="entry name" value="PyrdxlP-dep_Trfase"/>
</dbReference>
<keyword evidence="8" id="KW-0808">Transferase</keyword>
<comment type="pathway">
    <text evidence="3">Amine and polyamine biosynthesis; ectoine biosynthesis; L-ectoine from L-aspartate 4-semialdehyde: step 1/3.</text>
</comment>
<dbReference type="GO" id="GO:0030170">
    <property type="term" value="F:pyridoxal phosphate binding"/>
    <property type="evidence" value="ECO:0007669"/>
    <property type="project" value="InterPro"/>
</dbReference>
<gene>
    <name evidence="14" type="ORF">K8W24_15710</name>
</gene>
<dbReference type="Gene3D" id="3.40.640.10">
    <property type="entry name" value="Type I PLP-dependent aspartate aminotransferase-like (Major domain)"/>
    <property type="match status" value="1"/>
</dbReference>
<dbReference type="SUPFAM" id="SSF53383">
    <property type="entry name" value="PLP-dependent transferases"/>
    <property type="match status" value="1"/>
</dbReference>
<comment type="catalytic activity">
    <reaction evidence="13">
        <text>L-2,4-diaminobutanoate + 2-oxoglutarate = L-aspartate 4-semialdehyde + L-glutamate</text>
        <dbReference type="Rhea" id="RHEA:11160"/>
        <dbReference type="ChEBI" id="CHEBI:16810"/>
        <dbReference type="ChEBI" id="CHEBI:29985"/>
        <dbReference type="ChEBI" id="CHEBI:58761"/>
        <dbReference type="ChEBI" id="CHEBI:537519"/>
        <dbReference type="EC" id="2.6.1.76"/>
    </reaction>
</comment>
<organism evidence="14 15">
    <name type="scientific">Brachybacterium paraconglomeratum</name>
    <dbReference type="NCBI Taxonomy" id="173362"/>
    <lineage>
        <taxon>Bacteria</taxon>
        <taxon>Bacillati</taxon>
        <taxon>Actinomycetota</taxon>
        <taxon>Actinomycetes</taxon>
        <taxon>Micrococcales</taxon>
        <taxon>Dermabacteraceae</taxon>
        <taxon>Brachybacterium</taxon>
    </lineage>
</organism>
<evidence type="ECO:0000256" key="12">
    <source>
        <dbReference type="ARBA" id="ARBA00031476"/>
    </source>
</evidence>
<feature type="non-terminal residue" evidence="14">
    <location>
        <position position="1"/>
    </location>
</feature>
<keyword evidence="7 14" id="KW-0032">Aminotransferase</keyword>
<accession>A0A921GU55</accession>
<comment type="cofactor">
    <cofactor evidence="1">
        <name>pyridoxal 5'-phosphate</name>
        <dbReference type="ChEBI" id="CHEBI:597326"/>
    </cofactor>
</comment>
<dbReference type="InterPro" id="IPR004637">
    <property type="entry name" value="Dat"/>
</dbReference>
<evidence type="ECO:0000256" key="3">
    <source>
        <dbReference type="ARBA" id="ARBA00004946"/>
    </source>
</evidence>
<evidence type="ECO:0000256" key="5">
    <source>
        <dbReference type="ARBA" id="ARBA00013155"/>
    </source>
</evidence>
<proteinExistence type="inferred from homology"/>
<evidence type="ECO:0000256" key="9">
    <source>
        <dbReference type="ARBA" id="ARBA00022898"/>
    </source>
</evidence>
<comment type="similarity">
    <text evidence="4">Belongs to the class-III pyridoxal-phosphate-dependent aminotransferase family.</text>
</comment>
<evidence type="ECO:0000256" key="6">
    <source>
        <dbReference type="ARBA" id="ARBA00014798"/>
    </source>
</evidence>
<protein>
    <recommendedName>
        <fullName evidence="6">Diaminobutyrate--2-oxoglutarate transaminase</fullName>
        <ecNumber evidence="5">2.6.1.76</ecNumber>
    </recommendedName>
    <alternativeName>
        <fullName evidence="11">DABA aminotransferase</fullName>
    </alternativeName>
    <alternativeName>
        <fullName evidence="12">Diaminobutyrate--2-oxoglutarate aminotransferase</fullName>
    </alternativeName>
    <alternativeName>
        <fullName evidence="10">L-2,4-diaminobutyric acid transaminase</fullName>
    </alternativeName>
</protein>
<evidence type="ECO:0000256" key="2">
    <source>
        <dbReference type="ARBA" id="ARBA00002189"/>
    </source>
</evidence>
<dbReference type="InterPro" id="IPR015421">
    <property type="entry name" value="PyrdxlP-dep_Trfase_major"/>
</dbReference>
<dbReference type="EC" id="2.6.1.76" evidence="5"/>
<sequence>GIGRTGSYFSFDGMGLDPDIITLAKGLGGFGTPIAMNLNKPEVDRHWSPGAHTGTFRGQGLSFVAGKVALEFFTDDAFLEGVLEKGEQMRARLQAIADAHPDRGWVVRGRGMMQALDTGDGALNARLQRECFDRGLLFGPCGSGGRVIKLIPPLIIEPDDLAEGLDILEAAIAAALEEA</sequence>
<name>A0A921GU55_9MICO</name>
<evidence type="ECO:0000256" key="13">
    <source>
        <dbReference type="ARBA" id="ARBA00049111"/>
    </source>
</evidence>
<dbReference type="PANTHER" id="PTHR43552">
    <property type="entry name" value="DIAMINOBUTYRATE--2-OXOGLUTARATE AMINOTRANSFERASE"/>
    <property type="match status" value="1"/>
</dbReference>
<dbReference type="GO" id="GO:0045303">
    <property type="term" value="F:diaminobutyrate-2-oxoglutarate transaminase activity"/>
    <property type="evidence" value="ECO:0007669"/>
    <property type="project" value="UniProtKB-EC"/>
</dbReference>
<reference evidence="14" key="2">
    <citation type="submission" date="2021-09" db="EMBL/GenBank/DDBJ databases">
        <authorList>
            <person name="Gilroy R."/>
        </authorList>
    </citation>
    <scope>NUCLEOTIDE SEQUENCE</scope>
    <source>
        <strain evidence="14">1647</strain>
    </source>
</reference>
<dbReference type="EMBL" id="DYWO01000471">
    <property type="protein sequence ID" value="HJF51208.1"/>
    <property type="molecule type" value="Genomic_DNA"/>
</dbReference>
<keyword evidence="9" id="KW-0663">Pyridoxal phosphate</keyword>
<evidence type="ECO:0000256" key="11">
    <source>
        <dbReference type="ARBA" id="ARBA00030665"/>
    </source>
</evidence>
<dbReference type="InterPro" id="IPR005814">
    <property type="entry name" value="Aminotrans_3"/>
</dbReference>